<sequence>MAHVRRGKGPADAFAYGKAKDTFKKIDKRVAELVGDFETLSESATIRATNSYDKAKKTREAVGIARMELEGLCISADAMWNRDRSKCFAQSGTSHDARHAEHAAVLAPTYQKKVEAAVRKAVDLAGACQTLGRKAKGIEDELSVQSTWKLWTTRHPLMFAALKALIKVGSHGLFDIGDFV</sequence>
<accession>A0A167SKP2</accession>
<keyword evidence="2" id="KW-1185">Reference proteome</keyword>
<dbReference type="Proteomes" id="UP000076874">
    <property type="component" value="Unassembled WGS sequence"/>
</dbReference>
<evidence type="ECO:0000313" key="2">
    <source>
        <dbReference type="Proteomes" id="UP000076874"/>
    </source>
</evidence>
<dbReference type="OrthoDB" id="10428745at2759"/>
<gene>
    <name evidence="1" type="ORF">SPI_05906</name>
</gene>
<dbReference type="AlphaFoldDB" id="A0A167SKP2"/>
<organism evidence="1 2">
    <name type="scientific">Niveomyces insectorum RCEF 264</name>
    <dbReference type="NCBI Taxonomy" id="1081102"/>
    <lineage>
        <taxon>Eukaryota</taxon>
        <taxon>Fungi</taxon>
        <taxon>Dikarya</taxon>
        <taxon>Ascomycota</taxon>
        <taxon>Pezizomycotina</taxon>
        <taxon>Sordariomycetes</taxon>
        <taxon>Hypocreomycetidae</taxon>
        <taxon>Hypocreales</taxon>
        <taxon>Cordycipitaceae</taxon>
        <taxon>Niveomyces</taxon>
    </lineage>
</organism>
<protein>
    <submittedName>
        <fullName evidence="1">Uncharacterized protein</fullName>
    </submittedName>
</protein>
<proteinExistence type="predicted"/>
<reference evidence="1 2" key="1">
    <citation type="journal article" date="2016" name="Genome Biol. Evol.">
        <title>Divergent and convergent evolution of fungal pathogenicity.</title>
        <authorList>
            <person name="Shang Y."/>
            <person name="Xiao G."/>
            <person name="Zheng P."/>
            <person name="Cen K."/>
            <person name="Zhan S."/>
            <person name="Wang C."/>
        </authorList>
    </citation>
    <scope>NUCLEOTIDE SEQUENCE [LARGE SCALE GENOMIC DNA]</scope>
    <source>
        <strain evidence="1 2">RCEF 264</strain>
    </source>
</reference>
<evidence type="ECO:0000313" key="1">
    <source>
        <dbReference type="EMBL" id="OAA59708.1"/>
    </source>
</evidence>
<name>A0A167SKP2_9HYPO</name>
<dbReference type="EMBL" id="AZHD01000010">
    <property type="protein sequence ID" value="OAA59708.1"/>
    <property type="molecule type" value="Genomic_DNA"/>
</dbReference>
<comment type="caution">
    <text evidence="1">The sequence shown here is derived from an EMBL/GenBank/DDBJ whole genome shotgun (WGS) entry which is preliminary data.</text>
</comment>